<dbReference type="Proteomes" id="UP000029003">
    <property type="component" value="Unassembled WGS sequence"/>
</dbReference>
<protein>
    <submittedName>
        <fullName evidence="2">Uncharacterized protein</fullName>
    </submittedName>
</protein>
<dbReference type="AlphaFoldDB" id="A0A087E2C4"/>
<reference evidence="2 3" key="1">
    <citation type="submission" date="2014-03" db="EMBL/GenBank/DDBJ databases">
        <title>Genomics of Bifidobacteria.</title>
        <authorList>
            <person name="Ventura M."/>
            <person name="Milani C."/>
            <person name="Lugli G.A."/>
        </authorList>
    </citation>
    <scope>NUCLEOTIDE SEQUENCE [LARGE SCALE GENOMIC DNA]</scope>
    <source>
        <strain evidence="2 3">LMG 21395</strain>
    </source>
</reference>
<feature type="region of interest" description="Disordered" evidence="1">
    <location>
        <begin position="1"/>
        <end position="47"/>
    </location>
</feature>
<feature type="compositionally biased region" description="Low complexity" evidence="1">
    <location>
        <begin position="20"/>
        <end position="31"/>
    </location>
</feature>
<name>A0A087E2C4_9BIFI</name>
<comment type="caution">
    <text evidence="2">The sequence shown here is derived from an EMBL/GenBank/DDBJ whole genome shotgun (WGS) entry which is preliminary data.</text>
</comment>
<proteinExistence type="predicted"/>
<evidence type="ECO:0000256" key="1">
    <source>
        <dbReference type="SAM" id="MobiDB-lite"/>
    </source>
</evidence>
<dbReference type="EMBL" id="JGZT01000007">
    <property type="protein sequence ID" value="KFJ01925.1"/>
    <property type="molecule type" value="Genomic_DNA"/>
</dbReference>
<organism evidence="2 3">
    <name type="scientific">Bifidobacterium thermacidophilum subsp. thermacidophilum</name>
    <dbReference type="NCBI Taxonomy" id="79262"/>
    <lineage>
        <taxon>Bacteria</taxon>
        <taxon>Bacillati</taxon>
        <taxon>Actinomycetota</taxon>
        <taxon>Actinomycetes</taxon>
        <taxon>Bifidobacteriales</taxon>
        <taxon>Bifidobacteriaceae</taxon>
        <taxon>Bifidobacterium</taxon>
    </lineage>
</organism>
<evidence type="ECO:0000313" key="2">
    <source>
        <dbReference type="EMBL" id="KFJ01925.1"/>
    </source>
</evidence>
<accession>A0A087E2C4</accession>
<sequence>MTPNATRWKESEHANRHRASQSSQSHGSSLSKVAGTTATTLAAQHPPNHVCLAIRGTADLPIELEYQLTSDTLRIP</sequence>
<evidence type="ECO:0000313" key="3">
    <source>
        <dbReference type="Proteomes" id="UP000029003"/>
    </source>
</evidence>
<gene>
    <name evidence="2" type="ORF">THER5_0104</name>
</gene>